<name>A0ABU1B8S8_PSEHA</name>
<proteinExistence type="predicted"/>
<evidence type="ECO:0000313" key="2">
    <source>
        <dbReference type="Proteomes" id="UP001226574"/>
    </source>
</evidence>
<protein>
    <recommendedName>
        <fullName evidence="3">HEAT repeat domain-containing protein</fullName>
    </recommendedName>
</protein>
<dbReference type="EMBL" id="JAVIFY010000001">
    <property type="protein sequence ID" value="MDQ9090339.1"/>
    <property type="molecule type" value="Genomic_DNA"/>
</dbReference>
<keyword evidence="2" id="KW-1185">Reference proteome</keyword>
<dbReference type="Proteomes" id="UP001226574">
    <property type="component" value="Unassembled WGS sequence"/>
</dbReference>
<evidence type="ECO:0008006" key="3">
    <source>
        <dbReference type="Google" id="ProtNLM"/>
    </source>
</evidence>
<organism evidence="1 2">
    <name type="scientific">Pseudoalteromonas haloplanktis</name>
    <name type="common">Alteromonas haloplanktis</name>
    <dbReference type="NCBI Taxonomy" id="228"/>
    <lineage>
        <taxon>Bacteria</taxon>
        <taxon>Pseudomonadati</taxon>
        <taxon>Pseudomonadota</taxon>
        <taxon>Gammaproteobacteria</taxon>
        <taxon>Alteromonadales</taxon>
        <taxon>Pseudoalteromonadaceae</taxon>
        <taxon>Pseudoalteromonas</taxon>
    </lineage>
</organism>
<gene>
    <name evidence="1" type="ORF">RC083_01890</name>
</gene>
<sequence>MTKKNLLLIMAVLAGLSIYYVNIQKNLPSVSDLPTPKNKGEQASTASIINSADLDNLELKQVTISQDEVQANYLFSIEKSLRLKNEQERINQVSHYIVKWIEQDPYFCLSWLLSQPQNTEISLYTNKAIQALIVFDLDRSGQVILDFEQLRTNQSLVNEYITAAVKIDPYATLEWLHYIDNRQVYKDAELVLLQTWANQSPLNMLDYVIATDEISASSRQQALTHAALQLSKNKPQNLVDDFYSYPQEVQPNLAYSIVSQWPAQNLDELLEWLYLLDEGDVKDQAIRSYIDYVGVENPSSQMRYLIDKVKNSSERKALKARFIAFNV</sequence>
<evidence type="ECO:0000313" key="1">
    <source>
        <dbReference type="EMBL" id="MDQ9090339.1"/>
    </source>
</evidence>
<reference evidence="1 2" key="1">
    <citation type="submission" date="2023-08" db="EMBL/GenBank/DDBJ databases">
        <title>Pseudoalteromonas haloplanktis LL1 genome.</title>
        <authorList>
            <person name="Wu S."/>
        </authorList>
    </citation>
    <scope>NUCLEOTIDE SEQUENCE [LARGE SCALE GENOMIC DNA]</scope>
    <source>
        <strain evidence="1 2">LL1</strain>
    </source>
</reference>
<dbReference type="RefSeq" id="WP_309038257.1">
    <property type="nucleotide sequence ID" value="NZ_JAVIFY010000001.1"/>
</dbReference>
<accession>A0ABU1B8S8</accession>
<comment type="caution">
    <text evidence="1">The sequence shown here is derived from an EMBL/GenBank/DDBJ whole genome shotgun (WGS) entry which is preliminary data.</text>
</comment>